<dbReference type="InterPro" id="IPR037523">
    <property type="entry name" value="VOC_core"/>
</dbReference>
<comment type="caution">
    <text evidence="2">The sequence shown here is derived from an EMBL/GenBank/DDBJ whole genome shotgun (WGS) entry which is preliminary data.</text>
</comment>
<evidence type="ECO:0000259" key="1">
    <source>
        <dbReference type="PROSITE" id="PS51819"/>
    </source>
</evidence>
<dbReference type="Gene3D" id="3.10.180.10">
    <property type="entry name" value="2,3-Dihydroxybiphenyl 1,2-Dioxygenase, domain 1"/>
    <property type="match status" value="2"/>
</dbReference>
<dbReference type="Pfam" id="PF00903">
    <property type="entry name" value="Glyoxalase"/>
    <property type="match status" value="2"/>
</dbReference>
<reference evidence="2 3" key="1">
    <citation type="submission" date="2019-07" db="EMBL/GenBank/DDBJ databases">
        <title>Cryptosporangium phraense sp. nov., isolated from plant litter.</title>
        <authorList>
            <person name="Suriyachadkun C."/>
        </authorList>
    </citation>
    <scope>NUCLEOTIDE SEQUENCE [LARGE SCALE GENOMIC DNA]</scope>
    <source>
        <strain evidence="2 3">A-T 5661</strain>
    </source>
</reference>
<keyword evidence="3" id="KW-1185">Reference proteome</keyword>
<feature type="domain" description="VOC" evidence="1">
    <location>
        <begin position="145"/>
        <end position="261"/>
    </location>
</feature>
<dbReference type="Proteomes" id="UP000317982">
    <property type="component" value="Unassembled WGS sequence"/>
</dbReference>
<dbReference type="RefSeq" id="WP_142704568.1">
    <property type="nucleotide sequence ID" value="NZ_VIRS01000006.1"/>
</dbReference>
<dbReference type="InterPro" id="IPR004360">
    <property type="entry name" value="Glyas_Fos-R_dOase_dom"/>
</dbReference>
<dbReference type="InParanoid" id="A0A545AV34"/>
<protein>
    <submittedName>
        <fullName evidence="2">Bleomycin resistance protein</fullName>
    </submittedName>
</protein>
<dbReference type="EMBL" id="VIRS01000006">
    <property type="protein sequence ID" value="TQS45173.1"/>
    <property type="molecule type" value="Genomic_DNA"/>
</dbReference>
<name>A0A545AV34_9ACTN</name>
<gene>
    <name evidence="2" type="ORF">FL583_11525</name>
</gene>
<dbReference type="PROSITE" id="PS51819">
    <property type="entry name" value="VOC"/>
    <property type="match status" value="2"/>
</dbReference>
<proteinExistence type="predicted"/>
<evidence type="ECO:0000313" key="3">
    <source>
        <dbReference type="Proteomes" id="UP000317982"/>
    </source>
</evidence>
<dbReference type="OrthoDB" id="317332at2"/>
<accession>A0A545AV34</accession>
<sequence>MTEETAAQLLTGLDHSVIRVPDLEVGLEWYRRVLGLVEVERRADRVYLASPVTGRTVLGLAAGGTGLEYVSYRAVNRTAFEYITARLDEVGVKYSPSIGDTRTGATDALRVTIPTGHSLEIILAEDQGADQPIAGEYRAGALDVRPSHVQLRTTDVRGLSEFLEILGFKVSTYVPLPDSDGFFIQFLRVNDRHHQLAILTGEPGIHHVALELNEVEFWRFLDHLAIEKAPAEYGPGKHHEGKMLFLYVRDPFKNRLEITGPMESVGLDDPPQLATQEPWFHMNMWGPQAPESWQTEWM</sequence>
<feature type="domain" description="VOC" evidence="1">
    <location>
        <begin position="12"/>
        <end position="124"/>
    </location>
</feature>
<evidence type="ECO:0000313" key="2">
    <source>
        <dbReference type="EMBL" id="TQS45173.1"/>
    </source>
</evidence>
<dbReference type="InterPro" id="IPR029068">
    <property type="entry name" value="Glyas_Bleomycin-R_OHBP_Dase"/>
</dbReference>
<dbReference type="AlphaFoldDB" id="A0A545AV34"/>
<dbReference type="SUPFAM" id="SSF54593">
    <property type="entry name" value="Glyoxalase/Bleomycin resistance protein/Dihydroxybiphenyl dioxygenase"/>
    <property type="match status" value="1"/>
</dbReference>
<organism evidence="2 3">
    <name type="scientific">Cryptosporangium phraense</name>
    <dbReference type="NCBI Taxonomy" id="2593070"/>
    <lineage>
        <taxon>Bacteria</taxon>
        <taxon>Bacillati</taxon>
        <taxon>Actinomycetota</taxon>
        <taxon>Actinomycetes</taxon>
        <taxon>Cryptosporangiales</taxon>
        <taxon>Cryptosporangiaceae</taxon>
        <taxon>Cryptosporangium</taxon>
    </lineage>
</organism>